<evidence type="ECO:0000256" key="3">
    <source>
        <dbReference type="HAMAP-Rule" id="MF_01820"/>
    </source>
</evidence>
<name>A0A426FQV4_9BURK</name>
<dbReference type="PANTHER" id="PTHR32120">
    <property type="entry name" value="SMALL RIBOSOMAL SUBUNIT BIOGENESIS GTPASE RSGA"/>
    <property type="match status" value="1"/>
</dbReference>
<feature type="binding site" evidence="3">
    <location>
        <position position="251"/>
    </location>
    <ligand>
        <name>Zn(2+)</name>
        <dbReference type="ChEBI" id="CHEBI:29105"/>
    </ligand>
</feature>
<comment type="subcellular location">
    <subcellularLocation>
        <location evidence="3">Cytoplasm</location>
    </subcellularLocation>
</comment>
<accession>A0A426FQV4</accession>
<keyword evidence="1 3" id="KW-0547">Nucleotide-binding</keyword>
<keyword evidence="3" id="KW-0694">RNA-binding</keyword>
<dbReference type="PANTHER" id="PTHR32120:SF11">
    <property type="entry name" value="SMALL RIBOSOMAL SUBUNIT BIOGENESIS GTPASE RSGA 1, MITOCHONDRIAL-RELATED"/>
    <property type="match status" value="1"/>
</dbReference>
<dbReference type="AlphaFoldDB" id="A0A426FQV4"/>
<feature type="binding site" evidence="3">
    <location>
        <begin position="110"/>
        <end position="113"/>
    </location>
    <ligand>
        <name>GTP</name>
        <dbReference type="ChEBI" id="CHEBI:37565"/>
    </ligand>
</feature>
<comment type="cofactor">
    <cofactor evidence="3">
        <name>Zn(2+)</name>
        <dbReference type="ChEBI" id="CHEBI:29105"/>
    </cofactor>
    <text evidence="3">Binds 1 zinc ion per subunit.</text>
</comment>
<dbReference type="OrthoDB" id="9809485at2"/>
<proteinExistence type="inferred from homology"/>
<dbReference type="EMBL" id="RRUE01000001">
    <property type="protein sequence ID" value="RRN45096.1"/>
    <property type="molecule type" value="Genomic_DNA"/>
</dbReference>
<evidence type="ECO:0000259" key="4">
    <source>
        <dbReference type="PROSITE" id="PS50936"/>
    </source>
</evidence>
<feature type="binding site" evidence="3">
    <location>
        <position position="253"/>
    </location>
    <ligand>
        <name>Zn(2+)</name>
        <dbReference type="ChEBI" id="CHEBI:29105"/>
    </ligand>
</feature>
<dbReference type="NCBIfam" id="TIGR00157">
    <property type="entry name" value="ribosome small subunit-dependent GTPase A"/>
    <property type="match status" value="1"/>
</dbReference>
<dbReference type="GO" id="GO:0042274">
    <property type="term" value="P:ribosomal small subunit biogenesis"/>
    <property type="evidence" value="ECO:0007669"/>
    <property type="project" value="UniProtKB-UniRule"/>
</dbReference>
<keyword evidence="3" id="KW-0378">Hydrolase</keyword>
<dbReference type="Gene3D" id="3.40.50.300">
    <property type="entry name" value="P-loop containing nucleotide triphosphate hydrolases"/>
    <property type="match status" value="1"/>
</dbReference>
<keyword evidence="3" id="KW-0963">Cytoplasm</keyword>
<evidence type="ECO:0000313" key="7">
    <source>
        <dbReference type="Proteomes" id="UP000270261"/>
    </source>
</evidence>
<keyword evidence="3" id="KW-0862">Zinc</keyword>
<keyword evidence="3" id="KW-0699">rRNA-binding</keyword>
<dbReference type="EC" id="3.6.1.-" evidence="3"/>
<dbReference type="InterPro" id="IPR004881">
    <property type="entry name" value="Ribosome_biogen_GTPase_RsgA"/>
</dbReference>
<evidence type="ECO:0000259" key="5">
    <source>
        <dbReference type="PROSITE" id="PS51721"/>
    </source>
</evidence>
<keyword evidence="7" id="KW-1185">Reference proteome</keyword>
<sequence>MAAWGRHFLLAPDHGGEYITAMTVGRRVDCVVGDHVVYRHAANGECAIERVGPRRNRVMRSDAFRQKIIAANVDQAAVLISGYPAFDEALLMRLLLGLTAEGIPVLVLVTKQDLTRTFSEVQARARVYEKLGYPMLPISALKDPDSLIPVRKRLTGKRTVLLGQSGMGKSTLLNALVPSAGQQTSEISEALASGRHTTTFSRAFLLDDGQSWLIDTPGFQQFELAHLSHWQLLHAMPEFRPYLGHCRFNDCMHHDEPGCAIRAAAEQGRIDAHRYRLFQQLAQYD</sequence>
<dbReference type="Pfam" id="PF03193">
    <property type="entry name" value="RsgA_GTPase"/>
    <property type="match status" value="1"/>
</dbReference>
<dbReference type="PROSITE" id="PS51721">
    <property type="entry name" value="G_CP"/>
    <property type="match status" value="1"/>
</dbReference>
<dbReference type="HAMAP" id="MF_01820">
    <property type="entry name" value="GTPase_RsgA"/>
    <property type="match status" value="1"/>
</dbReference>
<dbReference type="GO" id="GO:0046872">
    <property type="term" value="F:metal ion binding"/>
    <property type="evidence" value="ECO:0007669"/>
    <property type="project" value="UniProtKB-KW"/>
</dbReference>
<evidence type="ECO:0000256" key="2">
    <source>
        <dbReference type="ARBA" id="ARBA00023134"/>
    </source>
</evidence>
<evidence type="ECO:0000256" key="1">
    <source>
        <dbReference type="ARBA" id="ARBA00022741"/>
    </source>
</evidence>
<gene>
    <name evidence="3 6" type="primary">rsgA</name>
    <name evidence="6" type="ORF">EHV23_02260</name>
</gene>
<dbReference type="Gene3D" id="1.10.40.50">
    <property type="entry name" value="Probable gtpase engc, domain 3"/>
    <property type="match status" value="1"/>
</dbReference>
<reference evidence="6 7" key="1">
    <citation type="submission" date="2018-11" db="EMBL/GenBank/DDBJ databases">
        <title>Genome sequencing of Lautropia sp. KCOM 2505 (= ChDC F240).</title>
        <authorList>
            <person name="Kook J.-K."/>
            <person name="Park S.-N."/>
            <person name="Lim Y.K."/>
        </authorList>
    </citation>
    <scope>NUCLEOTIDE SEQUENCE [LARGE SCALE GENOMIC DNA]</scope>
    <source>
        <strain evidence="6 7">KCOM 2505</strain>
    </source>
</reference>
<feature type="binding site" evidence="3">
    <location>
        <position position="259"/>
    </location>
    <ligand>
        <name>Zn(2+)</name>
        <dbReference type="ChEBI" id="CHEBI:29105"/>
    </ligand>
</feature>
<organism evidence="6 7">
    <name type="scientific">Lautropia dentalis</name>
    <dbReference type="NCBI Taxonomy" id="2490857"/>
    <lineage>
        <taxon>Bacteria</taxon>
        <taxon>Pseudomonadati</taxon>
        <taxon>Pseudomonadota</taxon>
        <taxon>Betaproteobacteria</taxon>
        <taxon>Burkholderiales</taxon>
        <taxon>Burkholderiaceae</taxon>
        <taxon>Lautropia</taxon>
    </lineage>
</organism>
<comment type="similarity">
    <text evidence="3">Belongs to the TRAFAC class YlqF/YawG GTPase family. RsgA subfamily.</text>
</comment>
<comment type="caution">
    <text evidence="6">The sequence shown here is derived from an EMBL/GenBank/DDBJ whole genome shotgun (WGS) entry which is preliminary data.</text>
</comment>
<dbReference type="Proteomes" id="UP000270261">
    <property type="component" value="Unassembled WGS sequence"/>
</dbReference>
<evidence type="ECO:0000313" key="6">
    <source>
        <dbReference type="EMBL" id="RRN45096.1"/>
    </source>
</evidence>
<dbReference type="SUPFAM" id="SSF52540">
    <property type="entry name" value="P-loop containing nucleoside triphosphate hydrolases"/>
    <property type="match status" value="1"/>
</dbReference>
<feature type="domain" description="EngC GTPase" evidence="4">
    <location>
        <begin position="71"/>
        <end position="220"/>
    </location>
</feature>
<protein>
    <recommendedName>
        <fullName evidence="3">Small ribosomal subunit biogenesis GTPase RsgA</fullName>
        <ecNumber evidence="3">3.6.1.-</ecNumber>
    </recommendedName>
</protein>
<dbReference type="CDD" id="cd01854">
    <property type="entry name" value="YjeQ_EngC"/>
    <property type="match status" value="1"/>
</dbReference>
<dbReference type="InterPro" id="IPR010914">
    <property type="entry name" value="RsgA_GTPase_dom"/>
</dbReference>
<feature type="domain" description="CP-type G" evidence="5">
    <location>
        <begin position="61"/>
        <end position="222"/>
    </location>
</feature>
<dbReference type="GO" id="GO:0019843">
    <property type="term" value="F:rRNA binding"/>
    <property type="evidence" value="ECO:0007669"/>
    <property type="project" value="UniProtKB-KW"/>
</dbReference>
<dbReference type="PROSITE" id="PS50936">
    <property type="entry name" value="ENGC_GTPASE"/>
    <property type="match status" value="1"/>
</dbReference>
<dbReference type="InterPro" id="IPR027417">
    <property type="entry name" value="P-loop_NTPase"/>
</dbReference>
<dbReference type="GO" id="GO:0005525">
    <property type="term" value="F:GTP binding"/>
    <property type="evidence" value="ECO:0007669"/>
    <property type="project" value="UniProtKB-UniRule"/>
</dbReference>
<keyword evidence="3" id="KW-0479">Metal-binding</keyword>
<dbReference type="GO" id="GO:0003924">
    <property type="term" value="F:GTPase activity"/>
    <property type="evidence" value="ECO:0007669"/>
    <property type="project" value="UniProtKB-UniRule"/>
</dbReference>
<feature type="binding site" evidence="3">
    <location>
        <begin position="163"/>
        <end position="171"/>
    </location>
    <ligand>
        <name>GTP</name>
        <dbReference type="ChEBI" id="CHEBI:37565"/>
    </ligand>
</feature>
<keyword evidence="3" id="KW-0690">Ribosome biogenesis</keyword>
<dbReference type="RefSeq" id="WP_148098589.1">
    <property type="nucleotide sequence ID" value="NZ_RRUE01000001.1"/>
</dbReference>
<keyword evidence="2 3" id="KW-0342">GTP-binding</keyword>
<dbReference type="InterPro" id="IPR030378">
    <property type="entry name" value="G_CP_dom"/>
</dbReference>
<feature type="binding site" evidence="3">
    <location>
        <position position="246"/>
    </location>
    <ligand>
        <name>Zn(2+)</name>
        <dbReference type="ChEBI" id="CHEBI:29105"/>
    </ligand>
</feature>
<comment type="subunit">
    <text evidence="3">Monomer. Associates with 30S ribosomal subunit, binds 16S rRNA.</text>
</comment>
<comment type="function">
    <text evidence="3">One of several proteins that assist in the late maturation steps of the functional core of the 30S ribosomal subunit. Helps release RbfA from mature subunits. May play a role in the assembly of ribosomal proteins into the subunit. Circularly permuted GTPase that catalyzes slow GTP hydrolysis, GTPase activity is stimulated by the 30S ribosomal subunit.</text>
</comment>
<dbReference type="GO" id="GO:0005737">
    <property type="term" value="C:cytoplasm"/>
    <property type="evidence" value="ECO:0007669"/>
    <property type="project" value="UniProtKB-SubCell"/>
</dbReference>